<accession>A0AAV8CE43</accession>
<keyword evidence="2" id="KW-1185">Reference proteome</keyword>
<reference evidence="1" key="1">
    <citation type="submission" date="2022-08" db="EMBL/GenBank/DDBJ databases">
        <authorList>
            <person name="Marques A."/>
        </authorList>
    </citation>
    <scope>NUCLEOTIDE SEQUENCE</scope>
    <source>
        <strain evidence="1">RhyPub2mFocal</strain>
        <tissue evidence="1">Leaves</tissue>
    </source>
</reference>
<organism evidence="1 2">
    <name type="scientific">Rhynchospora pubera</name>
    <dbReference type="NCBI Taxonomy" id="906938"/>
    <lineage>
        <taxon>Eukaryota</taxon>
        <taxon>Viridiplantae</taxon>
        <taxon>Streptophyta</taxon>
        <taxon>Embryophyta</taxon>
        <taxon>Tracheophyta</taxon>
        <taxon>Spermatophyta</taxon>
        <taxon>Magnoliopsida</taxon>
        <taxon>Liliopsida</taxon>
        <taxon>Poales</taxon>
        <taxon>Cyperaceae</taxon>
        <taxon>Cyperoideae</taxon>
        <taxon>Rhynchosporeae</taxon>
        <taxon>Rhynchospora</taxon>
    </lineage>
</organism>
<name>A0AAV8CE43_9POAL</name>
<dbReference type="Proteomes" id="UP001140206">
    <property type="component" value="Chromosome 5"/>
</dbReference>
<sequence>MEAAAGTIVGNVVSSITSRFEMQERLDATPFKLQQELLKIESAIIEARKRRITNQKLLEWLAQIIDAAHLANYYHRTFEQSNSFPLMGKSICACNLPIAPTYREAKRRRTIKTLLFGDEELKNLHDILEMVKSIDIHTFLDMVYAQPERPMKTYLYMEHNRDILEKCNSINISSDLNTLKVMLKQKLSSVRFLLMIEHLWVVGSTYMDPMVWKALWDCLRCGKQGSKVILISRMRLPCEIVNPDAAPIILDGFSDDEYTMFFNEHAFGGADPDDYPELAEIGREIAKKMNGSIWGAKILGELLRDNLNAQFWSNFMQNGFMSPLAKSKNIGPVIKTICLLLPKTLQVTGWIWGQRLGEDCPSVEVKTFREIMALGHNHYTPPIEERNKAEVQFLVKVHVFQNRYTVFKVTCKTFEG</sequence>
<dbReference type="SUPFAM" id="SSF52540">
    <property type="entry name" value="P-loop containing nucleoside triphosphate hydrolases"/>
    <property type="match status" value="1"/>
</dbReference>
<dbReference type="EMBL" id="JAMFTS010000005">
    <property type="protein sequence ID" value="KAJ4754012.1"/>
    <property type="molecule type" value="Genomic_DNA"/>
</dbReference>
<evidence type="ECO:0000313" key="1">
    <source>
        <dbReference type="EMBL" id="KAJ4754012.1"/>
    </source>
</evidence>
<dbReference type="InterPro" id="IPR027417">
    <property type="entry name" value="P-loop_NTPase"/>
</dbReference>
<evidence type="ECO:0000313" key="2">
    <source>
        <dbReference type="Proteomes" id="UP001140206"/>
    </source>
</evidence>
<dbReference type="GO" id="GO:0043531">
    <property type="term" value="F:ADP binding"/>
    <property type="evidence" value="ECO:0007669"/>
    <property type="project" value="InterPro"/>
</dbReference>
<protein>
    <submittedName>
        <fullName evidence="1">NB-ARC domain containing protein</fullName>
    </submittedName>
</protein>
<dbReference type="PANTHER" id="PTHR33377">
    <property type="entry name" value="OS10G0134700 PROTEIN-RELATED"/>
    <property type="match status" value="1"/>
</dbReference>
<dbReference type="AlphaFoldDB" id="A0AAV8CE43"/>
<comment type="caution">
    <text evidence="1">The sequence shown here is derived from an EMBL/GenBank/DDBJ whole genome shotgun (WGS) entry which is preliminary data.</text>
</comment>
<proteinExistence type="predicted"/>
<dbReference type="PANTHER" id="PTHR33377:SF62">
    <property type="entry name" value="OS10G0133166 PROTEIN"/>
    <property type="match status" value="1"/>
</dbReference>
<gene>
    <name evidence="1" type="ORF">LUZ62_088417</name>
</gene>